<feature type="transmembrane region" description="Helical" evidence="5">
    <location>
        <begin position="2570"/>
        <end position="2591"/>
    </location>
</feature>
<feature type="transmembrane region" description="Helical" evidence="5">
    <location>
        <begin position="2370"/>
        <end position="2396"/>
    </location>
</feature>
<feature type="domain" description="Kringle" evidence="7">
    <location>
        <begin position="298"/>
        <end position="370"/>
    </location>
</feature>
<reference evidence="8 9" key="1">
    <citation type="submission" date="2016-06" db="EMBL/GenBank/DDBJ databases">
        <authorList>
            <consortium name="Pathogen Informatics"/>
        </authorList>
    </citation>
    <scope>NUCLEOTIDE SEQUENCE [LARGE SCALE GENOMIC DNA]</scope>
</reference>
<feature type="coiled-coil region" evidence="3">
    <location>
        <begin position="3062"/>
        <end position="3136"/>
    </location>
</feature>
<feature type="transmembrane region" description="Helical" evidence="5">
    <location>
        <begin position="2603"/>
        <end position="2620"/>
    </location>
</feature>
<feature type="transmembrane region" description="Helical" evidence="5">
    <location>
        <begin position="2269"/>
        <end position="2291"/>
    </location>
</feature>
<dbReference type="Proteomes" id="UP000219813">
    <property type="component" value="Chromosome 7"/>
</dbReference>
<protein>
    <submittedName>
        <fullName evidence="8">Cysteine repeat modular protein 1, putative</fullName>
    </submittedName>
</protein>
<keyword evidence="2" id="KW-1015">Disulfide bond</keyword>
<evidence type="ECO:0000256" key="5">
    <source>
        <dbReference type="SAM" id="Phobius"/>
    </source>
</evidence>
<keyword evidence="9" id="KW-1185">Reference proteome</keyword>
<feature type="transmembrane region" description="Helical" evidence="5">
    <location>
        <begin position="2519"/>
        <end position="2543"/>
    </location>
</feature>
<keyword evidence="5" id="KW-1133">Transmembrane helix</keyword>
<dbReference type="InterPro" id="IPR056047">
    <property type="entry name" value="CRMPA-like_DUF7630"/>
</dbReference>
<dbReference type="InterPro" id="IPR038178">
    <property type="entry name" value="Kringle_sf"/>
</dbReference>
<dbReference type="PROSITE" id="PS00021">
    <property type="entry name" value="KRINGLE_1"/>
    <property type="match status" value="1"/>
</dbReference>
<dbReference type="KEGG" id="pmal:PMUG01_07022900"/>
<feature type="compositionally biased region" description="Low complexity" evidence="4">
    <location>
        <begin position="2809"/>
        <end position="2831"/>
    </location>
</feature>
<evidence type="ECO:0000313" key="9">
    <source>
        <dbReference type="Proteomes" id="UP000219813"/>
    </source>
</evidence>
<dbReference type="PROSITE" id="PS50070">
    <property type="entry name" value="KRINGLE_2"/>
    <property type="match status" value="1"/>
</dbReference>
<dbReference type="InterPro" id="IPR009030">
    <property type="entry name" value="Growth_fac_rcpt_cys_sf"/>
</dbReference>
<name>A0A1D3JM82_PLAMA</name>
<feature type="region of interest" description="Disordered" evidence="4">
    <location>
        <begin position="1994"/>
        <end position="2036"/>
    </location>
</feature>
<feature type="compositionally biased region" description="Basic and acidic residues" evidence="4">
    <location>
        <begin position="2782"/>
        <end position="2808"/>
    </location>
</feature>
<proteinExistence type="predicted"/>
<dbReference type="Pfam" id="PF07699">
    <property type="entry name" value="Ephrin_rec_like"/>
    <property type="match status" value="1"/>
</dbReference>
<dbReference type="VEuPathDB" id="PlasmoDB:PmUG01_07022900"/>
<dbReference type="SMART" id="SM00130">
    <property type="entry name" value="KR"/>
    <property type="match status" value="1"/>
</dbReference>
<gene>
    <name evidence="8" type="primary">CRMP1</name>
    <name evidence="8" type="ORF">PMUG01_07022900</name>
</gene>
<dbReference type="SUPFAM" id="SSF57184">
    <property type="entry name" value="Growth factor receptor domain"/>
    <property type="match status" value="1"/>
</dbReference>
<evidence type="ECO:0000256" key="4">
    <source>
        <dbReference type="SAM" id="MobiDB-lite"/>
    </source>
</evidence>
<keyword evidence="3" id="KW-0175">Coiled coil</keyword>
<dbReference type="InterPro" id="IPR056048">
    <property type="entry name" value="CRMPA/B-like_DUF7631"/>
</dbReference>
<dbReference type="Gene3D" id="2.10.50.10">
    <property type="entry name" value="Tumor Necrosis Factor Receptor, subunit A, domain 2"/>
    <property type="match status" value="6"/>
</dbReference>
<sequence length="3179" mass="371230">MLIHFANVFLIILSFNTLTCMGGKNHIKNFKQNLENETNEYTSEKEGKKPFFKNGQIKFYKNLFSSKNYLTRRGDTSKGKKLFVIREKNEEMHNNGEAEKNRESGQNGGRKNKNLSTGLKHPIFLQYHVRIINIKNILRSSLQVKLDQFCHPGVARCRDGAKSCRCYRIYLNQVSNFCLDNCGLFTECYGNAIGQPYKSVPYSFVQNKIVLTCVVSAVQRKLNNLCGENNVFRYSKNKSYCIPYDFLDMEKVGTFCVSKSNILVICAGFLKDSFVNLSDFELIDNIAIYSILGNMCNETIYGNGEYYVGCQNTSISGKTCLAWETLNINESLGLYYKHNFCRNPEKLDYIYCFVNVNGFIFREHCHVKDNNIVLNNIAYSEDTHYSFDLTMKNVSDFRIRFSENNCKNTYLLPNNLDEMIKYNVLNYVYHDIGGDIALTITFKNFTYIDYLGKNLSICACHNDFYDTRSYICTRNDYKTKIGKFNIIKSFSKSKQNIFYVNQIYDISIDLNPKYIKREIYILSGNFSHECSTIHLMKDSYKDDLHTLLYSHESKMIQRVNPPLDPSKNYSTIYGYSQEIFDLRTLVRKNEKYMNGGVKNRMNSTSDTSFQKLSSLKKGNNLICIKYTSKETYFAYLGKIIYNDINDSKIKYILRTNDSVYENIIYLKYLSTLSNVSHFFFSSHSCEHPDSSNINENAFRIFEEYYTNRLINYPLVYTYSYFRLNIRNIFLNSIENTNALHYFSINGISSIKSPINYICEKNIAHRNVRSISLVHLSDMLYVEFDEFAHHFNVNSVPTSIHNKDLPFEWTSYIYNYFYFKGINVSRVKKKIISVWCHEDDNYISLWYVSSRSLTPFFLIKYQTNAPKFAFVDFLEPTRTAAASNALFNVSFSSTFGSTYSSTTHKTSPEMEANFYIFSAKRMTIKKYKTNTFSFLILVKQKYYANLKEVVNVQSLSYKGDIYFFLLFQNNTFTLLNSNLEKINIINNDLGEYINSVPIKSKCIDSNNNVTCFVLYKYHKILWFNILFNMKKVMDNIMRNFSTNNKNTKLTVDSSKPYNTAEKSNNFEELDMNKFQLYKQIHTVKGRAEKEDHNLSLKRYPDIRVAYIEYIYAYNEKDEELLLEFPSDILVISKLGEYVLYVSSKKLNKLFIYSTNSSEKSIEYYKHIRNEYISNYEIDSIFSYHLMNANFINFFITKKGETKKNAIYSFVHEKLSKTDIIYKPKMWFVYNKNIEIKPIIKGDKRQIKYFTIHYIDDSLKDQYIIIYKKTGIVHLKLNRIEDTPIHLRIVMHGLFHNVSTEIKFNTTCEDGHYYKDKKCHPCAIGFYNNLSEIKNNKEYYTKCVSCGRHKTTIIEKSISENNCLCDLGYEYIKNPNNPHEFICSPCSYGEYKDTISNELCKGNGCNEHSSSIILGAKNAAESTCHCDPGYFLNVSNTGLMYCKKCLPDHYCPSKLVNIQMCPIYNKTDRHSRTNYTSIDSCFCQEGYEPINVKRITKKRSREEHYYKLFFKKYPSYSPNKINSKHICMECNQGYYKDTISFDKCKKCPGISTNKKFGSTRKNSCDGCYRGYYKNSKKVCSACLPNHFCVGSFPQKGLSQYTEDAVICPNNSVTLKPYEMNISFTNCLCVQGYVKNVQTSYNLNEHCALTPLNFYKDTISNDGGTPCPANSITINVGQKSINGCICDKGYYYSKKRMDCVECPIGYYCPEKNMKTKFLKPIKCPKNSGNIKKGSYELANCQCNFGYTLNVQIKKASTMINNLVNKKKKNKRIKTTSSIHIPVANKMIRNSYISLYSNNLHSKGENEKEMFKRNISMLLCVKCPSVTYKSVISNEPCHACPTNSRTVMRFTSTDKFFCLCNEGYYLDEQTCKPCSLSKLYCAGEYIYEISPDEYDEMIKIIEKNIYLFSDSYKKIFVNSFVHNYRGKVSNLHKNRDRDTAKRGISTKGRYKRDNANLMSYFSSENYSFLLLGRLSKIAHSGGHFTDHRNLLQVLGKGNLKQNNSSSDGNGNNNSDGNGNNDSDGNGNNDSDGNGNSSSRSNRSTNFRVIFLKNFFYTDHKNYIYAKYQKFVTCPKNTVIPLGVDSAHTFDDCKCAKGNYLESEDLSQGIKICKPCKEGTFKNFVGDEKFCVSCPPKSTSLQGSLYPTHCFCKEGFYYNKDNCLECLEGATCKGGLYKKAMMKIQMDIENVHITAEDHVKPESKKGYYLDENTSIFVDVSEWKFIKCPINGSCLEKNKCHYSMNNYLCVECVKGYTNSFMRTICVKCPSNRVNIMLLLIIYIIFCFIIIIISFLNISSGFYRRSIHSIVIKIAVNYVSSMLVIKVLEENKLQLPTYVYHFYNKINKFIYRVENSKIVSVDCLLRYYFDLSYADSFFYTSLVFFLIPLFLMATLTVILFLILKIYTLVKSKAIANKLDLLRIAKKEKIHFLANSLENSYSKERFIMILRYITLTHYSLMDRVYIFFEDMIPVYVTFLFIMHAKTSLRMFQLFDCSYIKYTKHFGKYVLSRASSVQCDLKTNYLKFFLLGISGTIVWSLGIPLFSFYVLYINRHNLFHENVRIKYGFLHNGYLPNRWYWEIIVFARKISVLFITTVILFSSDKDTNTSRLLIFTFVAIFSLYVHFIFQPFDKRNFFTLNKLENFSLYIWVSTIIVISVLLSIDLNASLNFLILFFLIFFHIIFIVKLLICLFYECIDNIRRKKACYHIPIIGIYAKLLGDIVEKRKKKEPLIYYDKSTKRIAIILPERVKNKKKARKIKSKFTHAFTNLFKSLFNFKKKAKREGYDKLKNSHQEYERHGETKSGADKSENGRMRSGDNNNDGNNDIYNDSNNEGNNDDATNYDIVNIHKESEQTSFHGEIVKNQKMSFYFFLKSTGLPIYGYINKEHRMFAIEIYKELLDIFLKNVTLTYVSDVFFEFIFKISINIGNLIDNLDQKDKIFESLDQEQNFNNIIQWSLERKEKYNENKKWVKGKLISLKHCKYNCSLLKQDIDTFQIPQLFGNDEMEEEKQKKDHKTSVSKDEREKLFSFFSDDLLNKKIALSEFYFILIELKLKYYRNLPSYFYMFKLYKKLEKKYERQQLKKLNAKLKECQRIKDTNETKYNNENIQIHEIKEKKLQLYREFNNLSKMMEQLKYKYINLNNNDLKKGSCNEWTNEDFSDDISLSSSESIKNYLLGKELNHKGDQT</sequence>
<accession>A0A1D3JM82</accession>
<dbReference type="InterPro" id="IPR000742">
    <property type="entry name" value="EGF"/>
</dbReference>
<evidence type="ECO:0000259" key="7">
    <source>
        <dbReference type="PROSITE" id="PS50070"/>
    </source>
</evidence>
<evidence type="ECO:0000256" key="1">
    <source>
        <dbReference type="ARBA" id="ARBA00022572"/>
    </source>
</evidence>
<dbReference type="RefSeq" id="XP_028860700.1">
    <property type="nucleotide sequence ID" value="XM_029003963.1"/>
</dbReference>
<feature type="chain" id="PRO_5008915883" evidence="6">
    <location>
        <begin position="23"/>
        <end position="3179"/>
    </location>
</feature>
<keyword evidence="5" id="KW-0472">Membrane</keyword>
<dbReference type="InterPro" id="IPR000001">
    <property type="entry name" value="Kringle"/>
</dbReference>
<keyword evidence="6" id="KW-0732">Signal</keyword>
<dbReference type="CDD" id="cd00185">
    <property type="entry name" value="TNFRSF"/>
    <property type="match status" value="1"/>
</dbReference>
<dbReference type="InterPro" id="IPR011641">
    <property type="entry name" value="Tyr-kin_ephrin_A/B_rcpt-like"/>
</dbReference>
<feature type="transmembrane region" description="Helical" evidence="5">
    <location>
        <begin position="2640"/>
        <end position="2657"/>
    </location>
</feature>
<feature type="compositionally biased region" description="Low complexity" evidence="4">
    <location>
        <begin position="1998"/>
        <end position="2036"/>
    </location>
</feature>
<evidence type="ECO:0000256" key="3">
    <source>
        <dbReference type="SAM" id="Coils"/>
    </source>
</evidence>
<dbReference type="SMART" id="SM01411">
    <property type="entry name" value="Ephrin_rec_like"/>
    <property type="match status" value="9"/>
</dbReference>
<dbReference type="Gene3D" id="2.40.20.10">
    <property type="entry name" value="Plasminogen Kringle 4"/>
    <property type="match status" value="1"/>
</dbReference>
<dbReference type="PANTHER" id="PTHR11319:SF35">
    <property type="entry name" value="OUTER MEMBRANE PROTEIN PMPC-RELATED"/>
    <property type="match status" value="1"/>
</dbReference>
<keyword evidence="1" id="KW-0420">Kringle</keyword>
<dbReference type="Pfam" id="PF24634">
    <property type="entry name" value="DUF7631"/>
    <property type="match status" value="1"/>
</dbReference>
<dbReference type="SUPFAM" id="SSF57440">
    <property type="entry name" value="Kringle-like"/>
    <property type="match status" value="1"/>
</dbReference>
<evidence type="ECO:0000313" key="8">
    <source>
        <dbReference type="EMBL" id="SBT87768.1"/>
    </source>
</evidence>
<organism evidence="8 9">
    <name type="scientific">Plasmodium malariae</name>
    <dbReference type="NCBI Taxonomy" id="5858"/>
    <lineage>
        <taxon>Eukaryota</taxon>
        <taxon>Sar</taxon>
        <taxon>Alveolata</taxon>
        <taxon>Apicomplexa</taxon>
        <taxon>Aconoidasida</taxon>
        <taxon>Haemosporida</taxon>
        <taxon>Plasmodiidae</taxon>
        <taxon>Plasmodium</taxon>
        <taxon>Plasmodium (Plasmodium)</taxon>
    </lineage>
</organism>
<evidence type="ECO:0000256" key="2">
    <source>
        <dbReference type="ARBA" id="ARBA00023157"/>
    </source>
</evidence>
<feature type="transmembrane region" description="Helical" evidence="5">
    <location>
        <begin position="2664"/>
        <end position="2687"/>
    </location>
</feature>
<dbReference type="SMART" id="SM00181">
    <property type="entry name" value="EGF"/>
    <property type="match status" value="4"/>
</dbReference>
<dbReference type="InterPro" id="IPR018056">
    <property type="entry name" value="Kringle_CS"/>
</dbReference>
<evidence type="ECO:0000256" key="6">
    <source>
        <dbReference type="SAM" id="SignalP"/>
    </source>
</evidence>
<keyword evidence="5" id="KW-0812">Transmembrane</keyword>
<feature type="signal peptide" evidence="6">
    <location>
        <begin position="1"/>
        <end position="22"/>
    </location>
</feature>
<dbReference type="OrthoDB" id="10035969at2759"/>
<dbReference type="GeneID" id="39867793"/>
<feature type="compositionally biased region" description="Basic and acidic residues" evidence="4">
    <location>
        <begin position="93"/>
        <end position="103"/>
    </location>
</feature>
<feature type="region of interest" description="Disordered" evidence="4">
    <location>
        <begin position="2782"/>
        <end position="2833"/>
    </location>
</feature>
<dbReference type="PANTHER" id="PTHR11319">
    <property type="entry name" value="G PROTEIN-COUPLED RECEPTOR-RELATED"/>
    <property type="match status" value="1"/>
</dbReference>
<dbReference type="Pfam" id="PF24633">
    <property type="entry name" value="DUF7630"/>
    <property type="match status" value="1"/>
</dbReference>
<dbReference type="InterPro" id="IPR013806">
    <property type="entry name" value="Kringle-like"/>
</dbReference>
<dbReference type="OMA" id="LFDCSYI"/>
<dbReference type="EMBL" id="LT594628">
    <property type="protein sequence ID" value="SBT87768.1"/>
    <property type="molecule type" value="Genomic_DNA"/>
</dbReference>
<feature type="region of interest" description="Disordered" evidence="4">
    <location>
        <begin position="93"/>
        <end position="115"/>
    </location>
</feature>